<evidence type="ECO:0000313" key="1">
    <source>
        <dbReference type="EMBL" id="AAP98999.1"/>
    </source>
</evidence>
<evidence type="ECO:0000313" key="2">
    <source>
        <dbReference type="Proteomes" id="UP000000424"/>
    </source>
</evidence>
<proteinExistence type="predicted"/>
<dbReference type="EMBL" id="AE009440">
    <property type="protein sequence ID" value="AAP98999.1"/>
    <property type="molecule type" value="Genomic_DNA"/>
</dbReference>
<protein>
    <submittedName>
        <fullName evidence="1">Uncharacterized protein</fullName>
    </submittedName>
</protein>
<sequence length="61" mass="7085">MGVSLILFSIVKNSPLRIRFSSSTFLSPNQRDSPLFFYPLFSYSQDKVYVTILDLRYTLCV</sequence>
<keyword evidence="2" id="KW-1185">Reference proteome</keyword>
<accession>A0ABN3YSI9</accession>
<organism evidence="1 2">
    <name type="scientific">Chlamydia pneumoniae</name>
    <name type="common">Chlamydophila pneumoniae</name>
    <dbReference type="NCBI Taxonomy" id="83558"/>
    <lineage>
        <taxon>Bacteria</taxon>
        <taxon>Pseudomonadati</taxon>
        <taxon>Chlamydiota</taxon>
        <taxon>Chlamydiia</taxon>
        <taxon>Chlamydiales</taxon>
        <taxon>Chlamydiaceae</taxon>
        <taxon>Chlamydia/Chlamydophila group</taxon>
        <taxon>Chlamydia</taxon>
    </lineage>
</organism>
<dbReference type="Proteomes" id="UP000000424">
    <property type="component" value="Chromosome"/>
</dbReference>
<reference evidence="1" key="1">
    <citation type="submission" date="2002-05" db="EMBL/GenBank/DDBJ databases">
        <title>The genome sequence of Chlamydia pneumoniae TW183 and comparison with other Chlamydia strains based on whole genome sequence analysis.</title>
        <authorList>
            <person name="Geng M.M."/>
            <person name="Schuhmacher A."/>
            <person name="Muehldorfer I."/>
            <person name="Bensch K.W."/>
            <person name="Schaefer K.P."/>
            <person name="Schneider S."/>
            <person name="Pohl T."/>
            <person name="Essig A."/>
            <person name="Marre R."/>
            <person name="Melchers K."/>
        </authorList>
    </citation>
    <scope>NUCLEOTIDE SEQUENCE [LARGE SCALE GENOMIC DNA]</scope>
    <source>
        <strain evidence="1">TW-183</strain>
    </source>
</reference>
<gene>
    <name evidence="1" type="ordered locus">CpB1070</name>
</gene>
<name>A0ABN3YSI9_CHLPN</name>